<evidence type="ECO:0000256" key="8">
    <source>
        <dbReference type="ARBA" id="ARBA00023237"/>
    </source>
</evidence>
<keyword evidence="3 9" id="KW-0813">Transport</keyword>
<gene>
    <name evidence="12" type="ORF">RFB13_02850</name>
</gene>
<dbReference type="InterPro" id="IPR025949">
    <property type="entry name" value="PapC-like_C"/>
</dbReference>
<evidence type="ECO:0000256" key="1">
    <source>
        <dbReference type="ARBA" id="ARBA00004571"/>
    </source>
</evidence>
<keyword evidence="9" id="KW-1029">Fimbrium biogenesis</keyword>
<dbReference type="PANTHER" id="PTHR30451:SF20">
    <property type="entry name" value="FIMBRIAE USHER"/>
    <property type="match status" value="1"/>
</dbReference>
<evidence type="ECO:0000256" key="6">
    <source>
        <dbReference type="ARBA" id="ARBA00022729"/>
    </source>
</evidence>
<evidence type="ECO:0000313" key="13">
    <source>
        <dbReference type="Proteomes" id="UP001235341"/>
    </source>
</evidence>
<dbReference type="PROSITE" id="PS01151">
    <property type="entry name" value="FIMBRIAL_USHER"/>
    <property type="match status" value="1"/>
</dbReference>
<evidence type="ECO:0000256" key="4">
    <source>
        <dbReference type="ARBA" id="ARBA00022452"/>
    </source>
</evidence>
<dbReference type="Pfam" id="PF13953">
    <property type="entry name" value="PapC_C"/>
    <property type="match status" value="1"/>
</dbReference>
<keyword evidence="6" id="KW-0732">Signal</keyword>
<keyword evidence="5 9" id="KW-0812">Transmembrane</keyword>
<dbReference type="RefSeq" id="WP_309205826.1">
    <property type="nucleotide sequence ID" value="NZ_CP133586.1"/>
</dbReference>
<dbReference type="Pfam" id="PF13954">
    <property type="entry name" value="PapC_N"/>
    <property type="match status" value="1"/>
</dbReference>
<feature type="domain" description="PapC N-terminal" evidence="11">
    <location>
        <begin position="55"/>
        <end position="200"/>
    </location>
</feature>
<evidence type="ECO:0000313" key="12">
    <source>
        <dbReference type="EMBL" id="WMT15304.1"/>
    </source>
</evidence>
<dbReference type="EMBL" id="CP133586">
    <property type="protein sequence ID" value="WMT15304.1"/>
    <property type="molecule type" value="Genomic_DNA"/>
</dbReference>
<dbReference type="SUPFAM" id="SSF141729">
    <property type="entry name" value="FimD N-terminal domain-like"/>
    <property type="match status" value="1"/>
</dbReference>
<dbReference type="Gene3D" id="2.60.40.2610">
    <property type="entry name" value="Outer membrane usher protein FimD, plug domain"/>
    <property type="match status" value="1"/>
</dbReference>
<evidence type="ECO:0000256" key="3">
    <source>
        <dbReference type="ARBA" id="ARBA00022448"/>
    </source>
</evidence>
<evidence type="ECO:0000256" key="7">
    <source>
        <dbReference type="ARBA" id="ARBA00023136"/>
    </source>
</evidence>
<keyword evidence="7 9" id="KW-0472">Membrane</keyword>
<protein>
    <submittedName>
        <fullName evidence="12">Fimbria/pilus outer membrane usher protein</fullName>
    </submittedName>
</protein>
<dbReference type="Gene3D" id="3.10.20.410">
    <property type="match status" value="1"/>
</dbReference>
<dbReference type="Gene3D" id="2.60.40.3110">
    <property type="match status" value="1"/>
</dbReference>
<keyword evidence="4" id="KW-1134">Transmembrane beta strand</keyword>
<keyword evidence="8 9" id="KW-0998">Cell outer membrane</keyword>
<evidence type="ECO:0000259" key="11">
    <source>
        <dbReference type="Pfam" id="PF13954"/>
    </source>
</evidence>
<organism evidence="12 13">
    <name type="scientific">Serratia fonticola</name>
    <dbReference type="NCBI Taxonomy" id="47917"/>
    <lineage>
        <taxon>Bacteria</taxon>
        <taxon>Pseudomonadati</taxon>
        <taxon>Pseudomonadota</taxon>
        <taxon>Gammaproteobacteria</taxon>
        <taxon>Enterobacterales</taxon>
        <taxon>Yersiniaceae</taxon>
        <taxon>Serratia</taxon>
    </lineage>
</organism>
<feature type="domain" description="PapC-like C-terminal" evidence="10">
    <location>
        <begin position="782"/>
        <end position="847"/>
    </location>
</feature>
<dbReference type="Pfam" id="PF00577">
    <property type="entry name" value="Usher"/>
    <property type="match status" value="1"/>
</dbReference>
<dbReference type="InterPro" id="IPR042186">
    <property type="entry name" value="FimD_plug_dom"/>
</dbReference>
<name>A0ABY9PQR3_SERFO</name>
<evidence type="ECO:0000259" key="10">
    <source>
        <dbReference type="Pfam" id="PF13953"/>
    </source>
</evidence>
<sequence length="864" mass="94706">MILVEIDIMNGSSITKSANNGRLNLPKLTQLAGMFTLTPLALFFSSFASAAETVEFNDSFLRSPVNVSLFEQGNPVSAGMHRVDIYLNDQWMGRENINFAMPVATSTVAQPCYTLKLMDLLGFDLDKVNKEIQAKLASTEQCVALNELVPGTSAAYDSGSQQFNVSAPQIILKRHARGYVNPALWDKGITAAMLQYSYNAYHAEQSRASAQTSQYLGLRGGLNWDVWRLRYRATANWGNGQGSSYRGSELYTERALVDWRSKLVLGQSTTDGQVFDSIGYIGAQVASDDRMYTDSQRGFAPVIRGVANTTALVKVSQRGNQIYETTVPPGPFQIDDLYPSGAGGDLLITVKEANGNEHSFTVVYSSIPELLRPGVTHYSVVSGTYHNSAVSSAPPLLLGTVRRGFSNTITGYSGAIGSTNYQSFSAGLAFNTGIGAISADITQSRSQLKNDETNQGQSIRLTYAKILPIIDTNITLASYQYSSSGYYGMDDAMATRERYQKDTYRSYHYNTVNRRNRLQINASQALPEGWGNISVNASIQNYWDQSGTDTEYQMSYSNYYKRINYGVNVGRIRDLNTNSWDNKVMFTVSLPLGLSDKTPYLTTSYTQEKDRRGIQNSVAGNVGEDRQYGYNMFANGDRYSGENMHNTTTGGGSVSWSAPYATLGSSFSTSRNYQQYGADISGGIVAYSGGVVFTPLLGDTAAIVEAKNAQGARVTNYNGLRLDKWGRAVVPYLTPYRQNGVEIDPKGISHDIELKSTSQNVAPTAGAVTLLHYETAEGYSVLINTKDVRGLPLPFGATVFDTAHRNVGYIAQSGQGLLRVKQQQGELTVQWGDEAGARCKFKYNLPQFIAKTAADFRRLDAICK</sequence>
<comment type="subcellular location">
    <subcellularLocation>
        <location evidence="1 9">Cell outer membrane</location>
        <topology evidence="1 9">Multi-pass membrane protein</topology>
    </subcellularLocation>
</comment>
<dbReference type="InterPro" id="IPR025885">
    <property type="entry name" value="PapC_N"/>
</dbReference>
<dbReference type="InterPro" id="IPR000015">
    <property type="entry name" value="Fimb_usher"/>
</dbReference>
<dbReference type="InterPro" id="IPR018030">
    <property type="entry name" value="Fimbrial_membr_usher_CS"/>
</dbReference>
<dbReference type="InterPro" id="IPR043142">
    <property type="entry name" value="PapC-like_C_sf"/>
</dbReference>
<evidence type="ECO:0000256" key="9">
    <source>
        <dbReference type="RuleBase" id="RU003884"/>
    </source>
</evidence>
<dbReference type="Proteomes" id="UP001235341">
    <property type="component" value="Chromosome"/>
</dbReference>
<dbReference type="PANTHER" id="PTHR30451">
    <property type="entry name" value="OUTER MEMBRANE USHER PROTEIN"/>
    <property type="match status" value="1"/>
</dbReference>
<evidence type="ECO:0000256" key="5">
    <source>
        <dbReference type="ARBA" id="ARBA00022692"/>
    </source>
</evidence>
<dbReference type="InterPro" id="IPR037224">
    <property type="entry name" value="PapC_N_sf"/>
</dbReference>
<proteinExistence type="inferred from homology"/>
<keyword evidence="13" id="KW-1185">Reference proteome</keyword>
<dbReference type="Gene3D" id="2.60.40.2070">
    <property type="match status" value="1"/>
</dbReference>
<reference evidence="12 13" key="1">
    <citation type="submission" date="2023-08" db="EMBL/GenBank/DDBJ databases">
        <title>Complete Genome and Methylome dissection of Serratia fonticola NEB369.</title>
        <authorList>
            <person name="Fomenkov A."/>
            <person name="Roberts R.D."/>
        </authorList>
    </citation>
    <scope>NUCLEOTIDE SEQUENCE [LARGE SCALE GENOMIC DNA]</scope>
    <source>
        <strain evidence="12 13">NEB369</strain>
    </source>
</reference>
<evidence type="ECO:0000256" key="2">
    <source>
        <dbReference type="ARBA" id="ARBA00008064"/>
    </source>
</evidence>
<accession>A0ABY9PQR3</accession>
<comment type="similarity">
    <text evidence="2 9">Belongs to the fimbrial export usher family.</text>
</comment>